<evidence type="ECO:0000313" key="1">
    <source>
        <dbReference type="EMBL" id="KAL2521256.1"/>
    </source>
</evidence>
<gene>
    <name evidence="1" type="ORF">Fot_25179</name>
</gene>
<protein>
    <recommendedName>
        <fullName evidence="3">Ribosomal protein S11</fullName>
    </recommendedName>
</protein>
<dbReference type="EMBL" id="JBFOLJ010000007">
    <property type="protein sequence ID" value="KAL2521256.1"/>
    <property type="molecule type" value="Genomic_DNA"/>
</dbReference>
<keyword evidence="2" id="KW-1185">Reference proteome</keyword>
<evidence type="ECO:0000313" key="2">
    <source>
        <dbReference type="Proteomes" id="UP001604277"/>
    </source>
</evidence>
<sequence>MASTSCGISHVKILGDIVCARKRVGVDKPDFPSLAAAAAATKTKKKKPQTLSLQEFTTYKPSQRIAAKGLTHNELLALPTGPRQRSAEELDHNKIGGGFKITVLSMNGRQGMNTCVAREALIGTRAGSLGFRAPMRPIIGRRERN</sequence>
<dbReference type="PANTHER" id="PTHR32091">
    <property type="entry name" value="EUKARYOTIC TRANSLATION INITIATION FACTOR 4B"/>
    <property type="match status" value="1"/>
</dbReference>
<proteinExistence type="predicted"/>
<dbReference type="PANTHER" id="PTHR32091:SF17">
    <property type="entry name" value="EUKARYOTIC TRANSLATION INITIATION FACTOR 4B3"/>
    <property type="match status" value="1"/>
</dbReference>
<dbReference type="InterPro" id="IPR010433">
    <property type="entry name" value="EIF-4B_pln"/>
</dbReference>
<evidence type="ECO:0008006" key="3">
    <source>
        <dbReference type="Google" id="ProtNLM"/>
    </source>
</evidence>
<dbReference type="AlphaFoldDB" id="A0ABD1U8D8"/>
<organism evidence="1 2">
    <name type="scientific">Forsythia ovata</name>
    <dbReference type="NCBI Taxonomy" id="205694"/>
    <lineage>
        <taxon>Eukaryota</taxon>
        <taxon>Viridiplantae</taxon>
        <taxon>Streptophyta</taxon>
        <taxon>Embryophyta</taxon>
        <taxon>Tracheophyta</taxon>
        <taxon>Spermatophyta</taxon>
        <taxon>Magnoliopsida</taxon>
        <taxon>eudicotyledons</taxon>
        <taxon>Gunneridae</taxon>
        <taxon>Pentapetalae</taxon>
        <taxon>asterids</taxon>
        <taxon>lamiids</taxon>
        <taxon>Lamiales</taxon>
        <taxon>Oleaceae</taxon>
        <taxon>Forsythieae</taxon>
        <taxon>Forsythia</taxon>
    </lineage>
</organism>
<comment type="caution">
    <text evidence="1">The sequence shown here is derived from an EMBL/GenBank/DDBJ whole genome shotgun (WGS) entry which is preliminary data.</text>
</comment>
<dbReference type="Pfam" id="PF06273">
    <property type="entry name" value="eIF-4B"/>
    <property type="match status" value="1"/>
</dbReference>
<reference evidence="2" key="1">
    <citation type="submission" date="2024-07" db="EMBL/GenBank/DDBJ databases">
        <title>Two chromosome-level genome assemblies of Korean endemic species Abeliophyllum distichum and Forsythia ovata (Oleaceae).</title>
        <authorList>
            <person name="Jang H."/>
        </authorList>
    </citation>
    <scope>NUCLEOTIDE SEQUENCE [LARGE SCALE GENOMIC DNA]</scope>
</reference>
<name>A0ABD1U8D8_9LAMI</name>
<dbReference type="Proteomes" id="UP001604277">
    <property type="component" value="Unassembled WGS sequence"/>
</dbReference>
<accession>A0ABD1U8D8</accession>